<keyword evidence="12" id="KW-0862">Zinc</keyword>
<dbReference type="GO" id="GO:0080090">
    <property type="term" value="P:regulation of primary metabolic process"/>
    <property type="evidence" value="ECO:0007669"/>
    <property type="project" value="UniProtKB-ARBA"/>
</dbReference>
<dbReference type="FunFam" id="3.30.160.60:FF:000183">
    <property type="entry name" value="E3 ubiquitin-protein ligase ZFP91"/>
    <property type="match status" value="1"/>
</dbReference>
<feature type="domain" description="C2H2-type" evidence="21">
    <location>
        <begin position="134"/>
        <end position="162"/>
    </location>
</feature>
<evidence type="ECO:0000256" key="20">
    <source>
        <dbReference type="SAM" id="MobiDB-lite"/>
    </source>
</evidence>
<feature type="domain" description="C2H2-type" evidence="21">
    <location>
        <begin position="46"/>
        <end position="75"/>
    </location>
</feature>
<evidence type="ECO:0000256" key="3">
    <source>
        <dbReference type="ARBA" id="ARBA00004906"/>
    </source>
</evidence>
<comment type="subcellular location">
    <subcellularLocation>
        <location evidence="2">Nucleus</location>
    </subcellularLocation>
</comment>
<dbReference type="Pfam" id="PF00096">
    <property type="entry name" value="zf-C2H2"/>
    <property type="match status" value="4"/>
</dbReference>
<organism evidence="22 23">
    <name type="scientific">Eleutherodactylus coqui</name>
    <name type="common">Puerto Rican coqui</name>
    <dbReference type="NCBI Taxonomy" id="57060"/>
    <lineage>
        <taxon>Eukaryota</taxon>
        <taxon>Metazoa</taxon>
        <taxon>Chordata</taxon>
        <taxon>Craniata</taxon>
        <taxon>Vertebrata</taxon>
        <taxon>Euteleostomi</taxon>
        <taxon>Amphibia</taxon>
        <taxon>Batrachia</taxon>
        <taxon>Anura</taxon>
        <taxon>Neobatrachia</taxon>
        <taxon>Hyloidea</taxon>
        <taxon>Eleutherodactylidae</taxon>
        <taxon>Eleutherodactylinae</taxon>
        <taxon>Eleutherodactylus</taxon>
        <taxon>Eleutherodactylus</taxon>
    </lineage>
</organism>
<dbReference type="Proteomes" id="UP000770717">
    <property type="component" value="Unassembled WGS sequence"/>
</dbReference>
<evidence type="ECO:0000256" key="2">
    <source>
        <dbReference type="ARBA" id="ARBA00004123"/>
    </source>
</evidence>
<evidence type="ECO:0000256" key="5">
    <source>
        <dbReference type="ARBA" id="ARBA00012483"/>
    </source>
</evidence>
<evidence type="ECO:0000256" key="12">
    <source>
        <dbReference type="ARBA" id="ARBA00022833"/>
    </source>
</evidence>
<feature type="domain" description="C2H2-type" evidence="21">
    <location>
        <begin position="15"/>
        <end position="45"/>
    </location>
</feature>
<evidence type="ECO:0000256" key="15">
    <source>
        <dbReference type="ARBA" id="ARBA00065249"/>
    </source>
</evidence>
<evidence type="ECO:0000256" key="16">
    <source>
        <dbReference type="ARBA" id="ARBA00071305"/>
    </source>
</evidence>
<dbReference type="GO" id="GO:0005634">
    <property type="term" value="C:nucleus"/>
    <property type="evidence" value="ECO:0007669"/>
    <property type="project" value="UniProtKB-SubCell"/>
</dbReference>
<sequence length="243" mass="27789">MDCVTCRKATAQELLMCEYDDCGKIFSKRQYLNYHQKYQHMNQRTFRCSVTECGKTFNFKKHLKEHEKRHSDRRDFICEFCARAFRSSSNLIIHRRIHTGEKPLQCEFCGFTCRQKASLNWHMKKHDADSSYKFPCDICGQRFEKRDNLAAHKSRKHPAPREAGPQDASRCVTSSVGELCHLESSGQDDGTVTKDPDQEVTPAAPEGVKETLFPGYLDLSNSMQEVSQQTTPGNTGISLVIVL</sequence>
<feature type="region of interest" description="Disordered" evidence="20">
    <location>
        <begin position="149"/>
        <end position="168"/>
    </location>
</feature>
<evidence type="ECO:0000256" key="19">
    <source>
        <dbReference type="PROSITE-ProRule" id="PRU00042"/>
    </source>
</evidence>
<evidence type="ECO:0000256" key="6">
    <source>
        <dbReference type="ARBA" id="ARBA00022553"/>
    </source>
</evidence>
<protein>
    <recommendedName>
        <fullName evidence="16">E3 ubiquitin-protein ligase ZFP91</fullName>
        <ecNumber evidence="5">2.3.2.27</ecNumber>
    </recommendedName>
    <alternativeName>
        <fullName evidence="17">RING-type E3 ubiquitin transferase ZFP91</fullName>
    </alternativeName>
    <alternativeName>
        <fullName evidence="18">Zinc finger protein 91 homolog</fullName>
    </alternativeName>
</protein>
<feature type="region of interest" description="Disordered" evidence="20">
    <location>
        <begin position="183"/>
        <end position="205"/>
    </location>
</feature>
<comment type="subunit">
    <text evidence="15">Interacts with MAP3K14/NIK.</text>
</comment>
<evidence type="ECO:0000256" key="4">
    <source>
        <dbReference type="ARBA" id="ARBA00006991"/>
    </source>
</evidence>
<evidence type="ECO:0000259" key="21">
    <source>
        <dbReference type="PROSITE" id="PS50157"/>
    </source>
</evidence>
<evidence type="ECO:0000256" key="1">
    <source>
        <dbReference type="ARBA" id="ARBA00000900"/>
    </source>
</evidence>
<evidence type="ECO:0000256" key="17">
    <source>
        <dbReference type="ARBA" id="ARBA00077489"/>
    </source>
</evidence>
<evidence type="ECO:0000256" key="18">
    <source>
        <dbReference type="ARBA" id="ARBA00079395"/>
    </source>
</evidence>
<comment type="function">
    <text evidence="14">Atypical E3 ubiquitin-protein ligase that mediates 'Lys-63'-linked ubiquitination of MAP3K14/NIK, leading to stabilize and activate MAP3K14/NIK. It thereby acts as an activator of the non-canonical NF-kappa-B2/NFKB2 pathway. May also play an important role in cell proliferation and/or anti-apoptosis.</text>
</comment>
<accession>A0A8J6EHN5</accession>
<comment type="catalytic activity">
    <reaction evidence="1">
        <text>S-ubiquitinyl-[E2 ubiquitin-conjugating enzyme]-L-cysteine + [acceptor protein]-L-lysine = [E2 ubiquitin-conjugating enzyme]-L-cysteine + N(6)-ubiquitinyl-[acceptor protein]-L-lysine.</text>
        <dbReference type="EC" id="2.3.2.27"/>
    </reaction>
</comment>
<evidence type="ECO:0000313" key="22">
    <source>
        <dbReference type="EMBL" id="KAG9469472.1"/>
    </source>
</evidence>
<dbReference type="FunFam" id="3.30.160.60:FF:000356">
    <property type="entry name" value="E3 ubiquitin-protein ligase ZFP91"/>
    <property type="match status" value="1"/>
</dbReference>
<feature type="domain" description="C2H2-type" evidence="21">
    <location>
        <begin position="76"/>
        <end position="103"/>
    </location>
</feature>
<dbReference type="GO" id="GO:0061630">
    <property type="term" value="F:ubiquitin protein ligase activity"/>
    <property type="evidence" value="ECO:0007669"/>
    <property type="project" value="UniProtKB-EC"/>
</dbReference>
<dbReference type="Pfam" id="PF13912">
    <property type="entry name" value="zf-C2H2_6"/>
    <property type="match status" value="1"/>
</dbReference>
<evidence type="ECO:0000256" key="11">
    <source>
        <dbReference type="ARBA" id="ARBA00022786"/>
    </source>
</evidence>
<comment type="caution">
    <text evidence="22">The sequence shown here is derived from an EMBL/GenBank/DDBJ whole genome shotgun (WGS) entry which is preliminary data.</text>
</comment>
<comment type="pathway">
    <text evidence="3">Protein modification; protein ubiquitination.</text>
</comment>
<evidence type="ECO:0000256" key="14">
    <source>
        <dbReference type="ARBA" id="ARBA00054990"/>
    </source>
</evidence>
<dbReference type="Gene3D" id="3.30.160.60">
    <property type="entry name" value="Classic Zinc Finger"/>
    <property type="match status" value="5"/>
</dbReference>
<comment type="similarity">
    <text evidence="4">Belongs to the krueppel C2H2-type zinc-finger protein family.</text>
</comment>
<dbReference type="EC" id="2.3.2.27" evidence="5"/>
<evidence type="ECO:0000313" key="23">
    <source>
        <dbReference type="Proteomes" id="UP000770717"/>
    </source>
</evidence>
<dbReference type="PROSITE" id="PS50157">
    <property type="entry name" value="ZINC_FINGER_C2H2_2"/>
    <property type="match status" value="5"/>
</dbReference>
<name>A0A8J6EHN5_ELECQ</name>
<evidence type="ECO:0000256" key="9">
    <source>
        <dbReference type="ARBA" id="ARBA00022737"/>
    </source>
</evidence>
<dbReference type="InterPro" id="IPR036236">
    <property type="entry name" value="Znf_C2H2_sf"/>
</dbReference>
<gene>
    <name evidence="22" type="ORF">GDO78_020451</name>
</gene>
<keyword evidence="13" id="KW-0539">Nucleus</keyword>
<keyword evidence="23" id="KW-1185">Reference proteome</keyword>
<proteinExistence type="inferred from homology"/>
<keyword evidence="6" id="KW-0597">Phosphoprotein</keyword>
<dbReference type="PROSITE" id="PS00028">
    <property type="entry name" value="ZINC_FINGER_C2H2_1"/>
    <property type="match status" value="4"/>
</dbReference>
<dbReference type="SUPFAM" id="SSF57667">
    <property type="entry name" value="beta-beta-alpha zinc fingers"/>
    <property type="match status" value="4"/>
</dbReference>
<dbReference type="InterPro" id="IPR013087">
    <property type="entry name" value="Znf_C2H2_type"/>
</dbReference>
<keyword evidence="7" id="KW-0808">Transferase</keyword>
<dbReference type="GO" id="GO:0008270">
    <property type="term" value="F:zinc ion binding"/>
    <property type="evidence" value="ECO:0007669"/>
    <property type="project" value="UniProtKB-KW"/>
</dbReference>
<keyword evidence="8" id="KW-0479">Metal-binding</keyword>
<evidence type="ECO:0000256" key="13">
    <source>
        <dbReference type="ARBA" id="ARBA00023242"/>
    </source>
</evidence>
<keyword evidence="11" id="KW-0833">Ubl conjugation pathway</keyword>
<evidence type="ECO:0000256" key="7">
    <source>
        <dbReference type="ARBA" id="ARBA00022679"/>
    </source>
</evidence>
<dbReference type="EMBL" id="WNTK01000516">
    <property type="protein sequence ID" value="KAG9469472.1"/>
    <property type="molecule type" value="Genomic_DNA"/>
</dbReference>
<dbReference type="AlphaFoldDB" id="A0A8J6EHN5"/>
<dbReference type="GO" id="GO:0060255">
    <property type="term" value="P:regulation of macromolecule metabolic process"/>
    <property type="evidence" value="ECO:0007669"/>
    <property type="project" value="UniProtKB-ARBA"/>
</dbReference>
<keyword evidence="9" id="KW-0677">Repeat</keyword>
<dbReference type="InterPro" id="IPR050888">
    <property type="entry name" value="ZnF_C2H2-type_TF"/>
</dbReference>
<evidence type="ECO:0000256" key="10">
    <source>
        <dbReference type="ARBA" id="ARBA00022771"/>
    </source>
</evidence>
<dbReference type="OrthoDB" id="8685330at2759"/>
<reference evidence="22" key="1">
    <citation type="thesis" date="2020" institute="ProQuest LLC" country="789 East Eisenhower Parkway, Ann Arbor, MI, USA">
        <title>Comparative Genomics and Chromosome Evolution.</title>
        <authorList>
            <person name="Mudd A.B."/>
        </authorList>
    </citation>
    <scope>NUCLEOTIDE SEQUENCE</scope>
    <source>
        <strain evidence="22">HN-11 Male</strain>
        <tissue evidence="22">Kidney and liver</tissue>
    </source>
</reference>
<evidence type="ECO:0000256" key="8">
    <source>
        <dbReference type="ARBA" id="ARBA00022723"/>
    </source>
</evidence>
<keyword evidence="10 19" id="KW-0863">Zinc-finger</keyword>
<dbReference type="PANTHER" id="PTHR24406">
    <property type="entry name" value="TRANSCRIPTIONAL REPRESSOR CTCFL-RELATED"/>
    <property type="match status" value="1"/>
</dbReference>
<dbReference type="FunFam" id="3.30.160.60:FF:000511">
    <property type="entry name" value="zinc finger protein 692 isoform X2"/>
    <property type="match status" value="1"/>
</dbReference>
<feature type="domain" description="C2H2-type" evidence="21">
    <location>
        <begin position="104"/>
        <end position="131"/>
    </location>
</feature>
<dbReference type="SMART" id="SM00355">
    <property type="entry name" value="ZnF_C2H2"/>
    <property type="match status" value="5"/>
</dbReference>